<dbReference type="PANTHER" id="PTHR43866">
    <property type="entry name" value="MALONATE-SEMIALDEHYDE DEHYDROGENASE"/>
    <property type="match status" value="1"/>
</dbReference>
<accession>A0A382F0N4</accession>
<dbReference type="InterPro" id="IPR015590">
    <property type="entry name" value="Aldehyde_DH_dom"/>
</dbReference>
<dbReference type="SUPFAM" id="SSF53720">
    <property type="entry name" value="ALDH-like"/>
    <property type="match status" value="1"/>
</dbReference>
<dbReference type="InterPro" id="IPR016161">
    <property type="entry name" value="Ald_DH/histidinol_DH"/>
</dbReference>
<evidence type="ECO:0000259" key="1">
    <source>
        <dbReference type="Pfam" id="PF00171"/>
    </source>
</evidence>
<organism evidence="2">
    <name type="scientific">marine metagenome</name>
    <dbReference type="NCBI Taxonomy" id="408172"/>
    <lineage>
        <taxon>unclassified sequences</taxon>
        <taxon>metagenomes</taxon>
        <taxon>ecological metagenomes</taxon>
    </lineage>
</organism>
<feature type="domain" description="Aldehyde dehydrogenase" evidence="1">
    <location>
        <begin position="13"/>
        <end position="96"/>
    </location>
</feature>
<gene>
    <name evidence="2" type="ORF">METZ01_LOCUS208788</name>
</gene>
<reference evidence="2" key="1">
    <citation type="submission" date="2018-05" db="EMBL/GenBank/DDBJ databases">
        <authorList>
            <person name="Lanie J.A."/>
            <person name="Ng W.-L."/>
            <person name="Kazmierczak K.M."/>
            <person name="Andrzejewski T.M."/>
            <person name="Davidsen T.M."/>
            <person name="Wayne K.J."/>
            <person name="Tettelin H."/>
            <person name="Glass J.I."/>
            <person name="Rusch D."/>
            <person name="Podicherti R."/>
            <person name="Tsui H.-C.T."/>
            <person name="Winkler M.E."/>
        </authorList>
    </citation>
    <scope>NUCLEOTIDE SEQUENCE</scope>
</reference>
<dbReference type="GO" id="GO:0004491">
    <property type="term" value="F:methylmalonate-semialdehyde dehydrogenase (acylating, NAD) activity"/>
    <property type="evidence" value="ECO:0007669"/>
    <property type="project" value="InterPro"/>
</dbReference>
<protein>
    <recommendedName>
        <fullName evidence="1">Aldehyde dehydrogenase domain-containing protein</fullName>
    </recommendedName>
</protein>
<dbReference type="Pfam" id="PF00171">
    <property type="entry name" value="Aldedh"/>
    <property type="match status" value="1"/>
</dbReference>
<feature type="non-terminal residue" evidence="2">
    <location>
        <position position="97"/>
    </location>
</feature>
<dbReference type="PANTHER" id="PTHR43866:SF4">
    <property type="entry name" value="MALONATE-SEMIALDEHYDE DEHYDROGENASE"/>
    <property type="match status" value="1"/>
</dbReference>
<dbReference type="Gene3D" id="3.40.605.10">
    <property type="entry name" value="Aldehyde Dehydrogenase, Chain A, domain 1"/>
    <property type="match status" value="1"/>
</dbReference>
<dbReference type="EMBL" id="UINC01047095">
    <property type="protein sequence ID" value="SVB55934.1"/>
    <property type="molecule type" value="Genomic_DNA"/>
</dbReference>
<sequence>MTNTLPNYIGNTWVKSKATEYADVINPATTEVIAQVPLSPSNEVDRAVQVAEEAWLEWRQTPPSDRVQHLFKLKSLLEENLDDLARTITFECGKTLE</sequence>
<proteinExistence type="predicted"/>
<dbReference type="GO" id="GO:0006210">
    <property type="term" value="P:thymine catabolic process"/>
    <property type="evidence" value="ECO:0007669"/>
    <property type="project" value="TreeGrafter"/>
</dbReference>
<dbReference type="AlphaFoldDB" id="A0A382F0N4"/>
<dbReference type="InterPro" id="IPR010061">
    <property type="entry name" value="MeMal-semiAld_DH"/>
</dbReference>
<evidence type="ECO:0000313" key="2">
    <source>
        <dbReference type="EMBL" id="SVB55934.1"/>
    </source>
</evidence>
<name>A0A382F0N4_9ZZZZ</name>
<dbReference type="InterPro" id="IPR016162">
    <property type="entry name" value="Ald_DH_N"/>
</dbReference>
<dbReference type="GO" id="GO:0006574">
    <property type="term" value="P:L-valine catabolic process"/>
    <property type="evidence" value="ECO:0007669"/>
    <property type="project" value="TreeGrafter"/>
</dbReference>